<evidence type="ECO:0000256" key="4">
    <source>
        <dbReference type="ARBA" id="ARBA00022967"/>
    </source>
</evidence>
<dbReference type="AlphaFoldDB" id="A0A9D2FLK6"/>
<dbReference type="GO" id="GO:0012505">
    <property type="term" value="C:endomembrane system"/>
    <property type="evidence" value="ECO:0007669"/>
    <property type="project" value="UniProtKB-SubCell"/>
</dbReference>
<name>A0A9D2FLK6_9FIRM</name>
<reference evidence="9" key="2">
    <citation type="submission" date="2021-04" db="EMBL/GenBank/DDBJ databases">
        <authorList>
            <person name="Gilroy R."/>
        </authorList>
    </citation>
    <scope>NUCLEOTIDE SEQUENCE</scope>
    <source>
        <strain evidence="9">CHK188-11489</strain>
    </source>
</reference>
<keyword evidence="4" id="KW-1278">Translocase</keyword>
<feature type="transmembrane region" description="Helical" evidence="8">
    <location>
        <begin position="242"/>
        <end position="263"/>
    </location>
</feature>
<evidence type="ECO:0000313" key="10">
    <source>
        <dbReference type="Proteomes" id="UP000824105"/>
    </source>
</evidence>
<dbReference type="EMBL" id="DXBF01000062">
    <property type="protein sequence ID" value="HIZ62650.1"/>
    <property type="molecule type" value="Genomic_DNA"/>
</dbReference>
<reference evidence="9" key="1">
    <citation type="journal article" date="2021" name="PeerJ">
        <title>Extensive microbial diversity within the chicken gut microbiome revealed by metagenomics and culture.</title>
        <authorList>
            <person name="Gilroy R."/>
            <person name="Ravi A."/>
            <person name="Getino M."/>
            <person name="Pursley I."/>
            <person name="Horton D.L."/>
            <person name="Alikhan N.F."/>
            <person name="Baker D."/>
            <person name="Gharbi K."/>
            <person name="Hall N."/>
            <person name="Watson M."/>
            <person name="Adriaenssens E.M."/>
            <person name="Foster-Nyarko E."/>
            <person name="Jarju S."/>
            <person name="Secka A."/>
            <person name="Antonio M."/>
            <person name="Oren A."/>
            <person name="Chaudhuri R.R."/>
            <person name="La Ragione R."/>
            <person name="Hildebrand F."/>
            <person name="Pallen M.J."/>
        </authorList>
    </citation>
    <scope>NUCLEOTIDE SEQUENCE</scope>
    <source>
        <strain evidence="9">CHK188-11489</strain>
    </source>
</reference>
<evidence type="ECO:0000256" key="3">
    <source>
        <dbReference type="ARBA" id="ARBA00022692"/>
    </source>
</evidence>
<evidence type="ECO:0000256" key="6">
    <source>
        <dbReference type="ARBA" id="ARBA00023136"/>
    </source>
</evidence>
<feature type="region of interest" description="Disordered" evidence="7">
    <location>
        <begin position="54"/>
        <end position="195"/>
    </location>
</feature>
<evidence type="ECO:0000313" key="9">
    <source>
        <dbReference type="EMBL" id="HIZ62650.1"/>
    </source>
</evidence>
<evidence type="ECO:0000256" key="7">
    <source>
        <dbReference type="SAM" id="MobiDB-lite"/>
    </source>
</evidence>
<feature type="compositionally biased region" description="Low complexity" evidence="7">
    <location>
        <begin position="135"/>
        <end position="145"/>
    </location>
</feature>
<sequence>MPSLPNRNDRKKRDRSETLIIPHITKEMLEKARSMAEQGASRAEIEQAILEMQAAKKPSAQAVQPSAPDPRRIVPTSRPRLTDAERAAMREQMLQEQTRQQEEQREEATRSFPRPSRPAPRPRPAVRAVEKEEPQAAVPAAEAPARPAPRDVPPVRSVPQAAPAPARPAEKKRAPEAPAAPAPAAPAAPSRHRAGLLQSRAQAEAELKEKIRSDHIWLSNPVLVRGLGLAPIVGAALDGQHAGILCLASLLLITLTRVLAVAVCHISRNRFRTLIYCYCAALLYIPVYVLLYNLFGSDLNVLGIYLPILVVEPVVIKRMEFTELEPLRDALRHGFNNSLGMCAALLIVGCLRELLASGTVFGHTVLHTALLPLAAQPAGGFVLAGVLAAVWCAAANAYTEYKQEEVRRLYAGRKH</sequence>
<keyword evidence="6 8" id="KW-0472">Membrane</keyword>
<keyword evidence="3 8" id="KW-0812">Transmembrane</keyword>
<evidence type="ECO:0000256" key="8">
    <source>
        <dbReference type="SAM" id="Phobius"/>
    </source>
</evidence>
<keyword evidence="5 8" id="KW-1133">Transmembrane helix</keyword>
<evidence type="ECO:0000256" key="2">
    <source>
        <dbReference type="ARBA" id="ARBA00022448"/>
    </source>
</evidence>
<feature type="transmembrane region" description="Helical" evidence="8">
    <location>
        <begin position="378"/>
        <end position="398"/>
    </location>
</feature>
<accession>A0A9D2FLK6</accession>
<dbReference type="GO" id="GO:0005886">
    <property type="term" value="C:plasma membrane"/>
    <property type="evidence" value="ECO:0007669"/>
    <property type="project" value="TreeGrafter"/>
</dbReference>
<comment type="subcellular location">
    <subcellularLocation>
        <location evidence="1">Endomembrane system</location>
        <topology evidence="1">Multi-pass membrane protein</topology>
    </subcellularLocation>
</comment>
<organism evidence="9 10">
    <name type="scientific">Candidatus Gemmiger avistercoris</name>
    <dbReference type="NCBI Taxonomy" id="2838606"/>
    <lineage>
        <taxon>Bacteria</taxon>
        <taxon>Bacillati</taxon>
        <taxon>Bacillota</taxon>
        <taxon>Clostridia</taxon>
        <taxon>Eubacteriales</taxon>
        <taxon>Gemmiger</taxon>
    </lineage>
</organism>
<feature type="transmembrane region" description="Helical" evidence="8">
    <location>
        <begin position="275"/>
        <end position="295"/>
    </location>
</feature>
<feature type="compositionally biased region" description="Low complexity" evidence="7">
    <location>
        <begin position="154"/>
        <end position="164"/>
    </location>
</feature>
<dbReference type="PANTHER" id="PTHR30586">
    <property type="entry name" value="ELECTRON TRANSPORT COMPLEX PROTEIN RNFE"/>
    <property type="match status" value="1"/>
</dbReference>
<dbReference type="PANTHER" id="PTHR30586:SF0">
    <property type="entry name" value="ION-TRANSLOCATING OXIDOREDUCTASE COMPLEX SUBUNIT E"/>
    <property type="match status" value="1"/>
</dbReference>
<gene>
    <name evidence="9" type="ORF">H9724_07795</name>
</gene>
<protein>
    <submittedName>
        <fullName evidence="9">Uncharacterized protein</fullName>
    </submittedName>
</protein>
<proteinExistence type="predicted"/>
<comment type="caution">
    <text evidence="9">The sequence shown here is derived from an EMBL/GenBank/DDBJ whole genome shotgun (WGS) entry which is preliminary data.</text>
</comment>
<dbReference type="Proteomes" id="UP000824105">
    <property type="component" value="Unassembled WGS sequence"/>
</dbReference>
<feature type="region of interest" description="Disordered" evidence="7">
    <location>
        <begin position="1"/>
        <end position="20"/>
    </location>
</feature>
<evidence type="ECO:0000256" key="5">
    <source>
        <dbReference type="ARBA" id="ARBA00022989"/>
    </source>
</evidence>
<feature type="compositionally biased region" description="Basic and acidic residues" evidence="7">
    <location>
        <begin position="99"/>
        <end position="109"/>
    </location>
</feature>
<feature type="compositionally biased region" description="Basic and acidic residues" evidence="7">
    <location>
        <begin position="80"/>
        <end position="89"/>
    </location>
</feature>
<keyword evidence="2" id="KW-0813">Transport</keyword>
<evidence type="ECO:0000256" key="1">
    <source>
        <dbReference type="ARBA" id="ARBA00004127"/>
    </source>
</evidence>
<dbReference type="Pfam" id="PF02508">
    <property type="entry name" value="Rnf-Nqr"/>
    <property type="match status" value="1"/>
</dbReference>
<dbReference type="InterPro" id="IPR003667">
    <property type="entry name" value="NqrDE/RnfAE"/>
</dbReference>